<dbReference type="SUPFAM" id="SSF53474">
    <property type="entry name" value="alpha/beta-Hydrolases"/>
    <property type="match status" value="1"/>
</dbReference>
<name>A0A9P6MSP9_9FUNG</name>
<dbReference type="Proteomes" id="UP000703661">
    <property type="component" value="Unassembled WGS sequence"/>
</dbReference>
<feature type="domain" description="Carboxylesterase type B" evidence="1">
    <location>
        <begin position="9"/>
        <end position="508"/>
    </location>
</feature>
<dbReference type="InterPro" id="IPR029058">
    <property type="entry name" value="AB_hydrolase_fold"/>
</dbReference>
<evidence type="ECO:0000313" key="2">
    <source>
        <dbReference type="EMBL" id="KAG0011120.1"/>
    </source>
</evidence>
<evidence type="ECO:0000259" key="1">
    <source>
        <dbReference type="Pfam" id="PF00135"/>
    </source>
</evidence>
<organism evidence="2 3">
    <name type="scientific">Entomortierella chlamydospora</name>
    <dbReference type="NCBI Taxonomy" id="101097"/>
    <lineage>
        <taxon>Eukaryota</taxon>
        <taxon>Fungi</taxon>
        <taxon>Fungi incertae sedis</taxon>
        <taxon>Mucoromycota</taxon>
        <taxon>Mortierellomycotina</taxon>
        <taxon>Mortierellomycetes</taxon>
        <taxon>Mortierellales</taxon>
        <taxon>Mortierellaceae</taxon>
        <taxon>Entomortierella</taxon>
    </lineage>
</organism>
<dbReference type="EMBL" id="JAAAID010001205">
    <property type="protein sequence ID" value="KAG0011120.1"/>
    <property type="molecule type" value="Genomic_DNA"/>
</dbReference>
<gene>
    <name evidence="2" type="ORF">BGZ80_000934</name>
</gene>
<protein>
    <recommendedName>
        <fullName evidence="1">Carboxylesterase type B domain-containing protein</fullName>
    </recommendedName>
</protein>
<dbReference type="InterPro" id="IPR050309">
    <property type="entry name" value="Type-B_Carboxylest/Lipase"/>
</dbReference>
<evidence type="ECO:0000313" key="3">
    <source>
        <dbReference type="Proteomes" id="UP000703661"/>
    </source>
</evidence>
<dbReference type="Gene3D" id="3.40.50.1820">
    <property type="entry name" value="alpha/beta hydrolase"/>
    <property type="match status" value="1"/>
</dbReference>
<reference evidence="2" key="1">
    <citation type="journal article" date="2020" name="Fungal Divers.">
        <title>Resolving the Mortierellaceae phylogeny through synthesis of multi-gene phylogenetics and phylogenomics.</title>
        <authorList>
            <person name="Vandepol N."/>
            <person name="Liber J."/>
            <person name="Desiro A."/>
            <person name="Na H."/>
            <person name="Kennedy M."/>
            <person name="Barry K."/>
            <person name="Grigoriev I.V."/>
            <person name="Miller A.N."/>
            <person name="O'Donnell K."/>
            <person name="Stajich J.E."/>
            <person name="Bonito G."/>
        </authorList>
    </citation>
    <scope>NUCLEOTIDE SEQUENCE</scope>
    <source>
        <strain evidence="2">NRRL 2769</strain>
    </source>
</reference>
<dbReference type="AlphaFoldDB" id="A0A9P6MSP9"/>
<dbReference type="PANTHER" id="PTHR11559">
    <property type="entry name" value="CARBOXYLESTERASE"/>
    <property type="match status" value="1"/>
</dbReference>
<accession>A0A9P6MSP9</accession>
<proteinExistence type="predicted"/>
<comment type="caution">
    <text evidence="2">The sequence shown here is derived from an EMBL/GenBank/DDBJ whole genome shotgun (WGS) entry which is preliminary data.</text>
</comment>
<sequence>MTSTDTIEITIPNYGAVRGIVDHTRQIATFRNIPYAVVPERWRAAVKPEPWTGVRDATNQGPVCPHLPSGFVLGLLAPKNIPSYGTSKHKYGLDHDERDCLNLNIFVPLSSLKGEAEPVPVMTWVHGGSNKNGSNAEPLYNASNFVRRSIELNQPVIVVVINYRVNIFGFFASKELEQDMEEHSASNPSLSPYEKSIGNWGLVDQKLAFEWVRENITAFGGNARNVTAFGESAGAIGIHFHMLIPSHHGLFDHAILQSGTVFTLPPRLLHKEGQAFFDGLLQKLEIPLDLDGKEKLKRLRAIPAEDLCIAASGVNQSQSSYTPFYDGSKVIPSTVPIQALARDPAAYDLNLKSIMIGGNKDEGTAFAILFGKLNMQTWPFLYKALVPHPEFNPLFETAYGVPATDEDVYRAVSTFIGDMSFHHGNQVVLETLKEAKKIRGEEGLKVTAYRFDVGIEALEKAAPGIGALHAGELPILFLPPHVDDCLTDKEVALGKEMQKIWIEFANQQELLINTANGNRRAIVIEDDEAIVFGADHQIQIGKSLRLSEGAQGYHGKRSEAIEQLVKAALVNGAVN</sequence>
<keyword evidence="3" id="KW-1185">Reference proteome</keyword>
<dbReference type="Pfam" id="PF00135">
    <property type="entry name" value="COesterase"/>
    <property type="match status" value="1"/>
</dbReference>
<dbReference type="OrthoDB" id="408631at2759"/>
<dbReference type="InterPro" id="IPR002018">
    <property type="entry name" value="CarbesteraseB"/>
</dbReference>